<comment type="caution">
    <text evidence="1">The sequence shown here is derived from an EMBL/GenBank/DDBJ whole genome shotgun (WGS) entry which is preliminary data.</text>
</comment>
<gene>
    <name evidence="1" type="ORF">CEXT_607871</name>
</gene>
<evidence type="ECO:0000313" key="2">
    <source>
        <dbReference type="Proteomes" id="UP001054945"/>
    </source>
</evidence>
<reference evidence="1 2" key="1">
    <citation type="submission" date="2021-06" db="EMBL/GenBank/DDBJ databases">
        <title>Caerostris extrusa draft genome.</title>
        <authorList>
            <person name="Kono N."/>
            <person name="Arakawa K."/>
        </authorList>
    </citation>
    <scope>NUCLEOTIDE SEQUENCE [LARGE SCALE GENOMIC DNA]</scope>
</reference>
<dbReference type="EMBL" id="BPLR01002665">
    <property type="protein sequence ID" value="GIX76478.1"/>
    <property type="molecule type" value="Genomic_DNA"/>
</dbReference>
<sequence length="112" mass="11615">MSGTGCGGAVTCPLRGPGRSELQAVDAARCHGYDASSSARENTHGSLSDAVRVRDHDSADHTLHASARIIACHLVSVIISIKLTGSRSRLTTSEPKNARIKGGTLVTGTHLV</sequence>
<dbReference type="AlphaFoldDB" id="A0AAV4MVZ2"/>
<accession>A0AAV4MVZ2</accession>
<dbReference type="Proteomes" id="UP001054945">
    <property type="component" value="Unassembled WGS sequence"/>
</dbReference>
<name>A0AAV4MVZ2_CAEEX</name>
<keyword evidence="2" id="KW-1185">Reference proteome</keyword>
<organism evidence="1 2">
    <name type="scientific">Caerostris extrusa</name>
    <name type="common">Bark spider</name>
    <name type="synonym">Caerostris bankana</name>
    <dbReference type="NCBI Taxonomy" id="172846"/>
    <lineage>
        <taxon>Eukaryota</taxon>
        <taxon>Metazoa</taxon>
        <taxon>Ecdysozoa</taxon>
        <taxon>Arthropoda</taxon>
        <taxon>Chelicerata</taxon>
        <taxon>Arachnida</taxon>
        <taxon>Araneae</taxon>
        <taxon>Araneomorphae</taxon>
        <taxon>Entelegynae</taxon>
        <taxon>Araneoidea</taxon>
        <taxon>Araneidae</taxon>
        <taxon>Caerostris</taxon>
    </lineage>
</organism>
<evidence type="ECO:0000313" key="1">
    <source>
        <dbReference type="EMBL" id="GIX76478.1"/>
    </source>
</evidence>
<proteinExistence type="predicted"/>
<protein>
    <submittedName>
        <fullName evidence="1">Uncharacterized protein</fullName>
    </submittedName>
</protein>